<dbReference type="InterPro" id="IPR036388">
    <property type="entry name" value="WH-like_DNA-bd_sf"/>
</dbReference>
<evidence type="ECO:0000313" key="10">
    <source>
        <dbReference type="Proteomes" id="UP000019150"/>
    </source>
</evidence>
<keyword evidence="5" id="KW-0804">Transcription</keyword>
<dbReference type="Pfam" id="PF04542">
    <property type="entry name" value="Sigma70_r2"/>
    <property type="match status" value="1"/>
</dbReference>
<comment type="similarity">
    <text evidence="1">Belongs to the sigma-70 factor family. ECF subfamily.</text>
</comment>
<evidence type="ECO:0000256" key="5">
    <source>
        <dbReference type="ARBA" id="ARBA00023163"/>
    </source>
</evidence>
<organism evidence="9 10">
    <name type="scientific">Nocardia nova SH22a</name>
    <dbReference type="NCBI Taxonomy" id="1415166"/>
    <lineage>
        <taxon>Bacteria</taxon>
        <taxon>Bacillati</taxon>
        <taxon>Actinomycetota</taxon>
        <taxon>Actinomycetes</taxon>
        <taxon>Mycobacteriales</taxon>
        <taxon>Nocardiaceae</taxon>
        <taxon>Nocardia</taxon>
    </lineage>
</organism>
<keyword evidence="10" id="KW-1185">Reference proteome</keyword>
<accession>W5TRM9</accession>
<evidence type="ECO:0000256" key="2">
    <source>
        <dbReference type="ARBA" id="ARBA00023015"/>
    </source>
</evidence>
<dbReference type="InterPro" id="IPR007627">
    <property type="entry name" value="RNA_pol_sigma70_r2"/>
</dbReference>
<gene>
    <name evidence="9" type="ORF">NONO_c72780</name>
</gene>
<dbReference type="Gene3D" id="1.10.10.10">
    <property type="entry name" value="Winged helix-like DNA-binding domain superfamily/Winged helix DNA-binding domain"/>
    <property type="match status" value="1"/>
</dbReference>
<feature type="domain" description="RNA polymerase sigma-70 region 2" evidence="7">
    <location>
        <begin position="47"/>
        <end position="112"/>
    </location>
</feature>
<dbReference type="InterPro" id="IPR013324">
    <property type="entry name" value="RNA_pol_sigma_r3/r4-like"/>
</dbReference>
<dbReference type="InterPro" id="IPR014284">
    <property type="entry name" value="RNA_pol_sigma-70_dom"/>
</dbReference>
<dbReference type="GO" id="GO:0016987">
    <property type="term" value="F:sigma factor activity"/>
    <property type="evidence" value="ECO:0007669"/>
    <property type="project" value="UniProtKB-KW"/>
</dbReference>
<name>W5TRM9_9NOCA</name>
<evidence type="ECO:0000256" key="1">
    <source>
        <dbReference type="ARBA" id="ARBA00010641"/>
    </source>
</evidence>
<dbReference type="EMBL" id="CP006850">
    <property type="protein sequence ID" value="AHH22035.1"/>
    <property type="molecule type" value="Genomic_DNA"/>
</dbReference>
<evidence type="ECO:0000313" key="9">
    <source>
        <dbReference type="EMBL" id="AHH22035.1"/>
    </source>
</evidence>
<dbReference type="Gene3D" id="1.10.1740.10">
    <property type="match status" value="1"/>
</dbReference>
<dbReference type="KEGG" id="nno:NONO_c72780"/>
<dbReference type="SUPFAM" id="SSF88659">
    <property type="entry name" value="Sigma3 and sigma4 domains of RNA polymerase sigma factors"/>
    <property type="match status" value="1"/>
</dbReference>
<dbReference type="eggNOG" id="COG1595">
    <property type="taxonomic scope" value="Bacteria"/>
</dbReference>
<keyword evidence="4" id="KW-0238">DNA-binding</keyword>
<evidence type="ECO:0000256" key="3">
    <source>
        <dbReference type="ARBA" id="ARBA00023082"/>
    </source>
</evidence>
<dbReference type="STRING" id="1415166.NONO_c72780"/>
<dbReference type="HOGENOM" id="CLU_047691_0_0_11"/>
<dbReference type="SUPFAM" id="SSF88946">
    <property type="entry name" value="Sigma2 domain of RNA polymerase sigma factors"/>
    <property type="match status" value="1"/>
</dbReference>
<protein>
    <submittedName>
        <fullName evidence="9">Putative RNA polymerase sigma factor, sigma-70 family</fullName>
    </submittedName>
</protein>
<reference evidence="9 10" key="1">
    <citation type="journal article" date="2014" name="Appl. Environ. Microbiol.">
        <title>Insights into the Microbial Degradation of Rubber and Gutta-Percha by Analysis of the Complete Genome of Nocardia nova SH22a.</title>
        <authorList>
            <person name="Luo Q."/>
            <person name="Hiessl S."/>
            <person name="Poehlein A."/>
            <person name="Daniel R."/>
            <person name="Steinbuchel A."/>
        </authorList>
    </citation>
    <scope>NUCLEOTIDE SEQUENCE [LARGE SCALE GENOMIC DNA]</scope>
    <source>
        <strain evidence="9">SH22a</strain>
    </source>
</reference>
<dbReference type="Proteomes" id="UP000019150">
    <property type="component" value="Chromosome"/>
</dbReference>
<dbReference type="Pfam" id="PF08281">
    <property type="entry name" value="Sigma70_r4_2"/>
    <property type="match status" value="1"/>
</dbReference>
<dbReference type="PANTHER" id="PTHR43133">
    <property type="entry name" value="RNA POLYMERASE ECF-TYPE SIGMA FACTO"/>
    <property type="match status" value="1"/>
</dbReference>
<sequence length="301" mass="33122">MTCAVARPGRPLHDRSMTVDPPDEHAREIALVDRAVAGDRDAITEVVRTLQDPLYRLALRMVGRPADAEDAVQEILLRVVGNLASWRGEARLTTWAYRVGVNYLLNLRRRSAQEAARLELDDFGTNLLDGLAAEDYRGPEATLLTREVRLSCSQAMLQCLGRDERIAFVLADVFELTSAEAAWILDISAAAYRKRLERARTRLGNFLNSTCGVVNPAAGCRCARRVPAALAQGRIDAKRPALAAHPITSGGRDAVRAEQQMARLHDAASVFRAHPDYALPPARLDAIAKLLDSGRFPLLDR</sequence>
<dbReference type="PANTHER" id="PTHR43133:SF51">
    <property type="entry name" value="RNA POLYMERASE SIGMA FACTOR"/>
    <property type="match status" value="1"/>
</dbReference>
<evidence type="ECO:0000256" key="4">
    <source>
        <dbReference type="ARBA" id="ARBA00023125"/>
    </source>
</evidence>
<feature type="region of interest" description="Disordered" evidence="6">
    <location>
        <begin position="1"/>
        <end position="21"/>
    </location>
</feature>
<keyword evidence="2" id="KW-0805">Transcription regulation</keyword>
<dbReference type="GO" id="GO:0006352">
    <property type="term" value="P:DNA-templated transcription initiation"/>
    <property type="evidence" value="ECO:0007669"/>
    <property type="project" value="InterPro"/>
</dbReference>
<proteinExistence type="inferred from homology"/>
<keyword evidence="3" id="KW-0731">Sigma factor</keyword>
<dbReference type="PATRIC" id="fig|1415166.3.peg.7470"/>
<dbReference type="NCBIfam" id="TIGR02937">
    <property type="entry name" value="sigma70-ECF"/>
    <property type="match status" value="1"/>
</dbReference>
<dbReference type="GO" id="GO:0003677">
    <property type="term" value="F:DNA binding"/>
    <property type="evidence" value="ECO:0007669"/>
    <property type="project" value="UniProtKB-KW"/>
</dbReference>
<dbReference type="InterPro" id="IPR039425">
    <property type="entry name" value="RNA_pol_sigma-70-like"/>
</dbReference>
<evidence type="ECO:0000259" key="8">
    <source>
        <dbReference type="Pfam" id="PF08281"/>
    </source>
</evidence>
<evidence type="ECO:0000259" key="7">
    <source>
        <dbReference type="Pfam" id="PF04542"/>
    </source>
</evidence>
<dbReference type="InterPro" id="IPR013325">
    <property type="entry name" value="RNA_pol_sigma_r2"/>
</dbReference>
<feature type="compositionally biased region" description="Basic and acidic residues" evidence="6">
    <location>
        <begin position="11"/>
        <end position="21"/>
    </location>
</feature>
<dbReference type="AlphaFoldDB" id="W5TRM9"/>
<evidence type="ECO:0000256" key="6">
    <source>
        <dbReference type="SAM" id="MobiDB-lite"/>
    </source>
</evidence>
<dbReference type="InterPro" id="IPR013249">
    <property type="entry name" value="RNA_pol_sigma70_r4_t2"/>
</dbReference>
<feature type="domain" description="RNA polymerase sigma factor 70 region 4 type 2" evidence="8">
    <location>
        <begin position="154"/>
        <end position="203"/>
    </location>
</feature>